<dbReference type="InterPro" id="IPR026516">
    <property type="entry name" value="THAP1/10"/>
</dbReference>
<dbReference type="PANTHER" id="PTHR46600">
    <property type="entry name" value="THAP DOMAIN-CONTAINING"/>
    <property type="match status" value="1"/>
</dbReference>
<evidence type="ECO:0000259" key="6">
    <source>
        <dbReference type="PROSITE" id="PS50950"/>
    </source>
</evidence>
<dbReference type="SMART" id="SM00980">
    <property type="entry name" value="THAP"/>
    <property type="match status" value="1"/>
</dbReference>
<evidence type="ECO:0000313" key="8">
    <source>
        <dbReference type="Proteomes" id="UP001159042"/>
    </source>
</evidence>
<dbReference type="EMBL" id="JANEYG010000004">
    <property type="protein sequence ID" value="KAJ8923571.1"/>
    <property type="molecule type" value="Genomic_DNA"/>
</dbReference>
<protein>
    <recommendedName>
        <fullName evidence="6">THAP-type domain-containing protein</fullName>
    </recommendedName>
</protein>
<dbReference type="SUPFAM" id="SSF57716">
    <property type="entry name" value="Glucocorticoid receptor-like (DNA-binding domain)"/>
    <property type="match status" value="1"/>
</dbReference>
<keyword evidence="4 5" id="KW-0238">DNA-binding</keyword>
<dbReference type="InterPro" id="IPR006612">
    <property type="entry name" value="THAP_Znf"/>
</dbReference>
<gene>
    <name evidence="7" type="ORF">NQ315_010150</name>
</gene>
<evidence type="ECO:0000256" key="1">
    <source>
        <dbReference type="ARBA" id="ARBA00022723"/>
    </source>
</evidence>
<sequence length="370" mass="42458">MGGCRCSYKNCPNTTKTTENVHFFHYPVKHKERCKIWIENANKPQFCDLEEDQLRNKVICEVHFEDRWFPNSQKKRLLQGAIPTLDAGADIDPNAPETPVFLSTHLQDVQVLPANDDGTIFILDTDSMFGRAPKVESYIYKNGDIVPSSKIKQSVVPAKPSTSATSNTMYPFFKHEKYEPSEMPEFNKVMIKDEVPEYSENILNKSILNHHISSQSMESVETVDYEPSKLSMMYEESDSDSAQKRILPRPGTTKSILKGSVDKTVSRNCLRKIKQHSRDIASIKRMLKQKALAESKPDINIFLNSMKEQLPPTFFTVLNLNLNNKYDLTDDDIDFFTTIHKTSPELYQLLIDRYNWNLPCVDIVEDGSME</sequence>
<accession>A0AAV8WBG2</accession>
<feature type="domain" description="THAP-type" evidence="6">
    <location>
        <begin position="1"/>
        <end position="86"/>
    </location>
</feature>
<dbReference type="GO" id="GO:0008270">
    <property type="term" value="F:zinc ion binding"/>
    <property type="evidence" value="ECO:0007669"/>
    <property type="project" value="UniProtKB-KW"/>
</dbReference>
<dbReference type="Proteomes" id="UP001159042">
    <property type="component" value="Unassembled WGS sequence"/>
</dbReference>
<proteinExistence type="predicted"/>
<evidence type="ECO:0000256" key="2">
    <source>
        <dbReference type="ARBA" id="ARBA00022771"/>
    </source>
</evidence>
<name>A0AAV8WBG2_9CUCU</name>
<keyword evidence="8" id="KW-1185">Reference proteome</keyword>
<dbReference type="Pfam" id="PF05485">
    <property type="entry name" value="THAP"/>
    <property type="match status" value="1"/>
</dbReference>
<evidence type="ECO:0000313" key="7">
    <source>
        <dbReference type="EMBL" id="KAJ8923571.1"/>
    </source>
</evidence>
<dbReference type="PANTHER" id="PTHR46600:SF11">
    <property type="entry name" value="THAP DOMAIN-CONTAINING PROTEIN 10"/>
    <property type="match status" value="1"/>
</dbReference>
<evidence type="ECO:0000256" key="4">
    <source>
        <dbReference type="ARBA" id="ARBA00023125"/>
    </source>
</evidence>
<keyword evidence="3" id="KW-0862">Zinc</keyword>
<dbReference type="PROSITE" id="PS50950">
    <property type="entry name" value="ZF_THAP"/>
    <property type="match status" value="1"/>
</dbReference>
<organism evidence="7 8">
    <name type="scientific">Exocentrus adspersus</name>
    <dbReference type="NCBI Taxonomy" id="1586481"/>
    <lineage>
        <taxon>Eukaryota</taxon>
        <taxon>Metazoa</taxon>
        <taxon>Ecdysozoa</taxon>
        <taxon>Arthropoda</taxon>
        <taxon>Hexapoda</taxon>
        <taxon>Insecta</taxon>
        <taxon>Pterygota</taxon>
        <taxon>Neoptera</taxon>
        <taxon>Endopterygota</taxon>
        <taxon>Coleoptera</taxon>
        <taxon>Polyphaga</taxon>
        <taxon>Cucujiformia</taxon>
        <taxon>Chrysomeloidea</taxon>
        <taxon>Cerambycidae</taxon>
        <taxon>Lamiinae</taxon>
        <taxon>Acanthocinini</taxon>
        <taxon>Exocentrus</taxon>
    </lineage>
</organism>
<evidence type="ECO:0000256" key="5">
    <source>
        <dbReference type="PROSITE-ProRule" id="PRU00309"/>
    </source>
</evidence>
<evidence type="ECO:0000256" key="3">
    <source>
        <dbReference type="ARBA" id="ARBA00022833"/>
    </source>
</evidence>
<keyword evidence="2 5" id="KW-0863">Zinc-finger</keyword>
<comment type="caution">
    <text evidence="7">The sequence shown here is derived from an EMBL/GenBank/DDBJ whole genome shotgun (WGS) entry which is preliminary data.</text>
</comment>
<keyword evidence="1" id="KW-0479">Metal-binding</keyword>
<reference evidence="7 8" key="1">
    <citation type="journal article" date="2023" name="Insect Mol. Biol.">
        <title>Genome sequencing provides insights into the evolution of gene families encoding plant cell wall-degrading enzymes in longhorned beetles.</title>
        <authorList>
            <person name="Shin N.R."/>
            <person name="Okamura Y."/>
            <person name="Kirsch R."/>
            <person name="Pauchet Y."/>
        </authorList>
    </citation>
    <scope>NUCLEOTIDE SEQUENCE [LARGE SCALE GENOMIC DNA]</scope>
    <source>
        <strain evidence="7">EAD_L_NR</strain>
    </source>
</reference>
<dbReference type="SMART" id="SM00692">
    <property type="entry name" value="DM3"/>
    <property type="match status" value="1"/>
</dbReference>
<dbReference type="AlphaFoldDB" id="A0AAV8WBG2"/>
<dbReference type="GO" id="GO:0043565">
    <property type="term" value="F:sequence-specific DNA binding"/>
    <property type="evidence" value="ECO:0007669"/>
    <property type="project" value="InterPro"/>
</dbReference>